<dbReference type="SUPFAM" id="SSF88723">
    <property type="entry name" value="PIN domain-like"/>
    <property type="match status" value="1"/>
</dbReference>
<dbReference type="EMBL" id="CP061799">
    <property type="protein sequence ID" value="QTA82604.1"/>
    <property type="molecule type" value="Genomic_DNA"/>
</dbReference>
<dbReference type="Pfam" id="PF01850">
    <property type="entry name" value="PIN"/>
    <property type="match status" value="1"/>
</dbReference>
<evidence type="ECO:0000256" key="7">
    <source>
        <dbReference type="ARBA" id="ARBA00038093"/>
    </source>
</evidence>
<reference evidence="9" key="1">
    <citation type="journal article" date="2021" name="Microb. Physiol.">
        <title>Proteogenomic Insights into the Physiology of Marine, Sulfate-Reducing, Filamentous Desulfonema limicola and Desulfonema magnum.</title>
        <authorList>
            <person name="Schnaars V."/>
            <person name="Wohlbrand L."/>
            <person name="Scheve S."/>
            <person name="Hinrichs C."/>
            <person name="Reinhardt R."/>
            <person name="Rabus R."/>
        </authorList>
    </citation>
    <scope>NUCLEOTIDE SEQUENCE</scope>
    <source>
        <strain evidence="9">5ac10</strain>
    </source>
</reference>
<dbReference type="InterPro" id="IPR002716">
    <property type="entry name" value="PIN_dom"/>
</dbReference>
<evidence type="ECO:0000256" key="2">
    <source>
        <dbReference type="ARBA" id="ARBA00022649"/>
    </source>
</evidence>
<organism evidence="9 10">
    <name type="scientific">Desulfonema limicola</name>
    <dbReference type="NCBI Taxonomy" id="45656"/>
    <lineage>
        <taxon>Bacteria</taxon>
        <taxon>Pseudomonadati</taxon>
        <taxon>Thermodesulfobacteriota</taxon>
        <taxon>Desulfobacteria</taxon>
        <taxon>Desulfobacterales</taxon>
        <taxon>Desulfococcaceae</taxon>
        <taxon>Desulfonema</taxon>
    </lineage>
</organism>
<dbReference type="InterPro" id="IPR050556">
    <property type="entry name" value="Type_II_TA_system_RNase"/>
</dbReference>
<feature type="domain" description="PIN" evidence="8">
    <location>
        <begin position="8"/>
        <end position="136"/>
    </location>
</feature>
<dbReference type="AlphaFoldDB" id="A0A975GIQ3"/>
<keyword evidence="3" id="KW-0540">Nuclease</keyword>
<evidence type="ECO:0000313" key="10">
    <source>
        <dbReference type="Proteomes" id="UP000663720"/>
    </source>
</evidence>
<dbReference type="InterPro" id="IPR029060">
    <property type="entry name" value="PIN-like_dom_sf"/>
</dbReference>
<keyword evidence="10" id="KW-1185">Reference proteome</keyword>
<dbReference type="Gene3D" id="3.40.50.1010">
    <property type="entry name" value="5'-nuclease"/>
    <property type="match status" value="1"/>
</dbReference>
<name>A0A975GIQ3_9BACT</name>
<keyword evidence="6" id="KW-0460">Magnesium</keyword>
<keyword evidence="5" id="KW-0378">Hydrolase</keyword>
<evidence type="ECO:0000313" key="9">
    <source>
        <dbReference type="EMBL" id="QTA82604.1"/>
    </source>
</evidence>
<comment type="cofactor">
    <cofactor evidence="1">
        <name>Mg(2+)</name>
        <dbReference type="ChEBI" id="CHEBI:18420"/>
    </cofactor>
</comment>
<dbReference type="GO" id="GO:0004518">
    <property type="term" value="F:nuclease activity"/>
    <property type="evidence" value="ECO:0007669"/>
    <property type="project" value="UniProtKB-KW"/>
</dbReference>
<dbReference type="KEGG" id="dli:dnl_49820"/>
<comment type="similarity">
    <text evidence="7">Belongs to the PINc/VapC protein family.</text>
</comment>
<dbReference type="GO" id="GO:0046872">
    <property type="term" value="F:metal ion binding"/>
    <property type="evidence" value="ECO:0007669"/>
    <property type="project" value="UniProtKB-KW"/>
</dbReference>
<dbReference type="Proteomes" id="UP000663720">
    <property type="component" value="Chromosome"/>
</dbReference>
<evidence type="ECO:0000256" key="1">
    <source>
        <dbReference type="ARBA" id="ARBA00001946"/>
    </source>
</evidence>
<accession>A0A975GIQ3</accession>
<dbReference type="GO" id="GO:0016787">
    <property type="term" value="F:hydrolase activity"/>
    <property type="evidence" value="ECO:0007669"/>
    <property type="project" value="UniProtKB-KW"/>
</dbReference>
<protein>
    <submittedName>
        <fullName evidence="9">PIN domain-containing protein</fullName>
    </submittedName>
</protein>
<evidence type="ECO:0000256" key="6">
    <source>
        <dbReference type="ARBA" id="ARBA00022842"/>
    </source>
</evidence>
<sequence length="147" mass="17186">MNNNMENYLLDTNHCIYVINGIDKKTSRKTETEHKVIKKIKTIQSEIFISEVTLGELYFGAANSNRKEYNLKRIELFKQIIMPVTIDEDIWRLFGETKAMLRKRGKSIADMDLLIACTSRIFGFILVTNDKDFDVLPDDFLKENWAE</sequence>
<evidence type="ECO:0000259" key="8">
    <source>
        <dbReference type="Pfam" id="PF01850"/>
    </source>
</evidence>
<dbReference type="PANTHER" id="PTHR33653:SF1">
    <property type="entry name" value="RIBONUCLEASE VAPC2"/>
    <property type="match status" value="1"/>
</dbReference>
<evidence type="ECO:0000256" key="4">
    <source>
        <dbReference type="ARBA" id="ARBA00022723"/>
    </source>
</evidence>
<keyword evidence="4" id="KW-0479">Metal-binding</keyword>
<keyword evidence="2" id="KW-1277">Toxin-antitoxin system</keyword>
<gene>
    <name evidence="9" type="ORF">dnl_49820</name>
</gene>
<evidence type="ECO:0000256" key="3">
    <source>
        <dbReference type="ARBA" id="ARBA00022722"/>
    </source>
</evidence>
<proteinExistence type="inferred from homology"/>
<evidence type="ECO:0000256" key="5">
    <source>
        <dbReference type="ARBA" id="ARBA00022801"/>
    </source>
</evidence>
<dbReference type="PANTHER" id="PTHR33653">
    <property type="entry name" value="RIBONUCLEASE VAPC2"/>
    <property type="match status" value="1"/>
</dbReference>